<name>A0AAP8Q9E6_BRELA</name>
<proteinExistence type="predicted"/>
<organism evidence="2 3">
    <name type="scientific">Brevibacillus laterosporus</name>
    <name type="common">Bacillus laterosporus</name>
    <dbReference type="NCBI Taxonomy" id="1465"/>
    <lineage>
        <taxon>Bacteria</taxon>
        <taxon>Bacillati</taxon>
        <taxon>Bacillota</taxon>
        <taxon>Bacilli</taxon>
        <taxon>Bacillales</taxon>
        <taxon>Paenibacillaceae</taxon>
        <taxon>Brevibacillus</taxon>
    </lineage>
</organism>
<feature type="transmembrane region" description="Helical" evidence="1">
    <location>
        <begin position="115"/>
        <end position="133"/>
    </location>
</feature>
<evidence type="ECO:0000256" key="1">
    <source>
        <dbReference type="SAM" id="Phobius"/>
    </source>
</evidence>
<keyword evidence="1" id="KW-1133">Transmembrane helix</keyword>
<accession>A0AAP8Q9E6</accession>
<evidence type="ECO:0000313" key="2">
    <source>
        <dbReference type="EMBL" id="PPA89474.1"/>
    </source>
</evidence>
<dbReference type="EMBL" id="PRKQ01000092">
    <property type="protein sequence ID" value="PPA89474.1"/>
    <property type="molecule type" value="Genomic_DNA"/>
</dbReference>
<reference evidence="2 3" key="1">
    <citation type="submission" date="2018-02" db="EMBL/GenBank/DDBJ databases">
        <title>Comparative analysis of genomes of three Brevibacillus laterosporus strains producers of potent antimicrobials isolated from silage.</title>
        <authorList>
            <person name="Kojic M."/>
            <person name="Miljkovic M."/>
            <person name="Studholme D."/>
            <person name="Filipic B."/>
        </authorList>
    </citation>
    <scope>NUCLEOTIDE SEQUENCE [LARGE SCALE GENOMIC DNA]</scope>
    <source>
        <strain evidence="2 3">BGSP11</strain>
    </source>
</reference>
<comment type="caution">
    <text evidence="2">The sequence shown here is derived from an EMBL/GenBank/DDBJ whole genome shotgun (WGS) entry which is preliminary data.</text>
</comment>
<dbReference type="Proteomes" id="UP000239759">
    <property type="component" value="Unassembled WGS sequence"/>
</dbReference>
<sequence length="134" mass="15562">MNLLKLFKRNREEEQDEQKVVCDRVVLFNSENHTCEIHEVEAINEERLRAGDKAIPLADLKLWLSSQGRVFVMNAPTKIMEATENLARVERNTIIRQIAQYNRPDEYLEAKRIDWIKIVLIAALVIMAFIAVGK</sequence>
<protein>
    <submittedName>
        <fullName evidence="2">Uncharacterized protein</fullName>
    </submittedName>
</protein>
<dbReference type="AlphaFoldDB" id="A0AAP8Q9E6"/>
<gene>
    <name evidence="2" type="ORF">C4A77_25880</name>
</gene>
<keyword evidence="1" id="KW-0812">Transmembrane</keyword>
<dbReference type="RefSeq" id="WP_104033848.1">
    <property type="nucleotide sequence ID" value="NZ_PRKQ01000092.1"/>
</dbReference>
<evidence type="ECO:0000313" key="3">
    <source>
        <dbReference type="Proteomes" id="UP000239759"/>
    </source>
</evidence>
<keyword evidence="1" id="KW-0472">Membrane</keyword>